<evidence type="ECO:0000313" key="4">
    <source>
        <dbReference type="Proteomes" id="UP000694427"/>
    </source>
</evidence>
<sequence length="969" mass="108074">MLTSLINRSQLQCAGLSFRNDAPVTGPLEFSRDVFDKFTLAPTVKELFALLHSSDSKSEDTGEKKPDGSSSEAKAVKCNEDSDVSNILASDEPSSECKQTKAKPVKRTATPAFPEPLVPYPCTSTLNAKNRKLYLNMLVRKNYSRASKCLMEQVKNEVTEFMKYLQDVSRACADGYNYMPPGSACYTEEYFAACVEHMKSYPQVYSIQEITSLTSAKFVGEISLIFEKQLLAMGKIDMLDTKVIAENTQLAVDYETVSNVIPPAKKATLGHTAISNDSNAEKLCATYEPQVCLSKEAFLQLLNNSSEFTEAWELPVWVKINPMKGSSQSKTAYIDPPLLKTEMSWRERSLLFHEESVKLAFKKTVSRPVFFLTSEELPVEMEPPPEDKMSRSVFAIDDAGMDFGTDLTDLESFGESYKPSKKVKEQTEPKTASTNPTATPSQLTPSPQNPTDSSGTTKHTSASQDAPTETFELTVAKVQAETDPLADGENAMLNESDISEKESVIEDSKEKIETPSAQCPPTKRPRHEMKDKIDQDLDSDEERLVIDDISSPQRPQTQVTPAEVSSPQAPDPVTPGHTNPLGKGTKKGIKRPRISGECDQLGQILRMQDAMLKSTPSKNQEPVKPHVPEDKPPEAKTHSLVKQCVTSYLESREGQGEDITLPADVPVLLATQRKRLLKEDLQVSAEDEMDYDPPAEGSILYKLYSLLDVLLMVRSSVTIAHPRHDKDTFRAVPVHVLPKLEYQLCYGAENLTHTEVCQLWAEKLLHSSTVSFISRINAHTSEVAQMQNLPDDWIQNVTCDFKQTRCLNTLYHLLKKVSLLQEGRYFLVHKPREGFVTIFKASDETKSARSVYHLQNAHCGPPAVTPGIPWVPLDPSHVLPFHQKHSRPPCTFPPRPPPQPKGGTGPKQRQGKNAVRPPQAANQKQSTKKKRKKDTRNKHKQAWMDNMRVKLMKDMQKTQTSEGGKDGKP</sequence>
<keyword evidence="4" id="KW-1185">Reference proteome</keyword>
<name>A0A8C1P767_CYPCA</name>
<feature type="region of interest" description="Disordered" evidence="1">
    <location>
        <begin position="410"/>
        <end position="468"/>
    </location>
</feature>
<feature type="compositionally biased region" description="Basic and acidic residues" evidence="1">
    <location>
        <begin position="947"/>
        <end position="956"/>
    </location>
</feature>
<feature type="domain" description="Little elongation complex subunit 2 C-terminal" evidence="2">
    <location>
        <begin position="690"/>
        <end position="894"/>
    </location>
</feature>
<organism evidence="3 4">
    <name type="scientific">Cyprinus carpio</name>
    <name type="common">Common carp</name>
    <dbReference type="NCBI Taxonomy" id="7962"/>
    <lineage>
        <taxon>Eukaryota</taxon>
        <taxon>Metazoa</taxon>
        <taxon>Chordata</taxon>
        <taxon>Craniata</taxon>
        <taxon>Vertebrata</taxon>
        <taxon>Euteleostomi</taxon>
        <taxon>Actinopterygii</taxon>
        <taxon>Neopterygii</taxon>
        <taxon>Teleostei</taxon>
        <taxon>Ostariophysi</taxon>
        <taxon>Cypriniformes</taxon>
        <taxon>Cyprinidae</taxon>
        <taxon>Cyprininae</taxon>
        <taxon>Cyprinus</taxon>
    </lineage>
</organism>
<feature type="compositionally biased region" description="Basic and acidic residues" evidence="1">
    <location>
        <begin position="498"/>
        <end position="513"/>
    </location>
</feature>
<dbReference type="AlphaFoldDB" id="A0A8C1P767"/>
<feature type="region of interest" description="Disordered" evidence="1">
    <location>
        <begin position="879"/>
        <end position="969"/>
    </location>
</feature>
<evidence type="ECO:0000256" key="1">
    <source>
        <dbReference type="SAM" id="MobiDB-lite"/>
    </source>
</evidence>
<dbReference type="GO" id="GO:0042796">
    <property type="term" value="P:snRNA transcription by RNA polymerase III"/>
    <property type="evidence" value="ECO:0007669"/>
    <property type="project" value="TreeGrafter"/>
</dbReference>
<feature type="compositionally biased region" description="Pro residues" evidence="1">
    <location>
        <begin position="890"/>
        <end position="900"/>
    </location>
</feature>
<feature type="compositionally biased region" description="Polar residues" evidence="1">
    <location>
        <begin position="550"/>
        <end position="568"/>
    </location>
</feature>
<dbReference type="Pfam" id="PF10505">
    <property type="entry name" value="NARG2_C"/>
    <property type="match status" value="1"/>
</dbReference>
<feature type="compositionally biased region" description="Basic and acidic residues" evidence="1">
    <location>
        <begin position="55"/>
        <end position="67"/>
    </location>
</feature>
<dbReference type="Ensembl" id="ENSCCRT00010112239.1">
    <property type="protein sequence ID" value="ENSCCRP00010101040.1"/>
    <property type="gene ID" value="ENSCCRG00010044433.1"/>
</dbReference>
<proteinExistence type="predicted"/>
<dbReference type="Proteomes" id="UP000694427">
    <property type="component" value="Unplaced"/>
</dbReference>
<feature type="region of interest" description="Disordered" evidence="1">
    <location>
        <begin position="55"/>
        <end position="77"/>
    </location>
</feature>
<evidence type="ECO:0000313" key="3">
    <source>
        <dbReference type="Ensembl" id="ENSCCRP00010101040.1"/>
    </source>
</evidence>
<dbReference type="PANTHER" id="PTHR14633">
    <property type="entry name" value="LITTLE ELONGATION COMPLEX SUBUNIT 2"/>
    <property type="match status" value="1"/>
</dbReference>
<dbReference type="InterPro" id="IPR019535">
    <property type="entry name" value="ICE2_C"/>
</dbReference>
<feature type="compositionally biased region" description="Basic and acidic residues" evidence="1">
    <location>
        <begin position="621"/>
        <end position="637"/>
    </location>
</feature>
<reference evidence="3" key="2">
    <citation type="submission" date="2025-09" db="UniProtKB">
        <authorList>
            <consortium name="Ensembl"/>
        </authorList>
    </citation>
    <scope>IDENTIFICATION</scope>
</reference>
<feature type="region of interest" description="Disordered" evidence="1">
    <location>
        <begin position="483"/>
        <end position="594"/>
    </location>
</feature>
<feature type="compositionally biased region" description="Basic residues" evidence="1">
    <location>
        <begin position="926"/>
        <end position="941"/>
    </location>
</feature>
<dbReference type="GO" id="GO:0042795">
    <property type="term" value="P:snRNA transcription by RNA polymerase II"/>
    <property type="evidence" value="ECO:0007669"/>
    <property type="project" value="TreeGrafter"/>
</dbReference>
<accession>A0A8C1P767</accession>
<dbReference type="GO" id="GO:0045945">
    <property type="term" value="P:positive regulation of transcription by RNA polymerase III"/>
    <property type="evidence" value="ECO:0007669"/>
    <property type="project" value="TreeGrafter"/>
</dbReference>
<dbReference type="PANTHER" id="PTHR14633:SF3">
    <property type="entry name" value="LITTLE ELONGATION COMPLEX SUBUNIT 2"/>
    <property type="match status" value="1"/>
</dbReference>
<evidence type="ECO:0000259" key="2">
    <source>
        <dbReference type="Pfam" id="PF10505"/>
    </source>
</evidence>
<reference evidence="3" key="1">
    <citation type="submission" date="2025-08" db="UniProtKB">
        <authorList>
            <consortium name="Ensembl"/>
        </authorList>
    </citation>
    <scope>IDENTIFICATION</scope>
</reference>
<feature type="compositionally biased region" description="Polar residues" evidence="1">
    <location>
        <begin position="429"/>
        <end position="467"/>
    </location>
</feature>
<protein>
    <submittedName>
        <fullName evidence="3">Interactor of little elongator complex ELL subunit 2</fullName>
    </submittedName>
</protein>
<feature type="compositionally biased region" description="Basic residues" evidence="1">
    <location>
        <begin position="584"/>
        <end position="593"/>
    </location>
</feature>
<feature type="region of interest" description="Disordered" evidence="1">
    <location>
        <begin position="614"/>
        <end position="638"/>
    </location>
</feature>
<dbReference type="GO" id="GO:0008023">
    <property type="term" value="C:transcription elongation factor complex"/>
    <property type="evidence" value="ECO:0007669"/>
    <property type="project" value="InterPro"/>
</dbReference>